<evidence type="ECO:0000259" key="1">
    <source>
        <dbReference type="Pfam" id="PF13546"/>
    </source>
</evidence>
<gene>
    <name evidence="2" type="ORF">GCM10010371_25220</name>
</gene>
<comment type="caution">
    <text evidence="2">The sequence shown here is derived from an EMBL/GenBank/DDBJ whole genome shotgun (WGS) entry which is preliminary data.</text>
</comment>
<sequence length="127" mass="14120">MSLLPDAVRREAFAEASRFRGEFYECLTARRDELFELVDAVLCADGAVKSPVDLTPLPEHRRGHGAMYGGLNHGRIDVDRLRTLLAGLPLPRFDGGRLVLAVDVSPWLRSDSAVLSRPTVLSRLRPR</sequence>
<organism evidence="2 3">
    <name type="scientific">Streptomyces subrutilus</name>
    <dbReference type="NCBI Taxonomy" id="36818"/>
    <lineage>
        <taxon>Bacteria</taxon>
        <taxon>Bacillati</taxon>
        <taxon>Actinomycetota</taxon>
        <taxon>Actinomycetes</taxon>
        <taxon>Kitasatosporales</taxon>
        <taxon>Streptomycetaceae</taxon>
        <taxon>Streptomyces</taxon>
    </lineage>
</organism>
<evidence type="ECO:0000313" key="2">
    <source>
        <dbReference type="EMBL" id="GGZ64552.1"/>
    </source>
</evidence>
<feature type="domain" description="Transposase IS701-like DDE" evidence="1">
    <location>
        <begin position="22"/>
        <end position="113"/>
    </location>
</feature>
<proteinExistence type="predicted"/>
<reference evidence="2" key="1">
    <citation type="journal article" date="2014" name="Int. J. Syst. Evol. Microbiol.">
        <title>Complete genome sequence of Corynebacterium casei LMG S-19264T (=DSM 44701T), isolated from a smear-ripened cheese.</title>
        <authorList>
            <consortium name="US DOE Joint Genome Institute (JGI-PGF)"/>
            <person name="Walter F."/>
            <person name="Albersmeier A."/>
            <person name="Kalinowski J."/>
            <person name="Ruckert C."/>
        </authorList>
    </citation>
    <scope>NUCLEOTIDE SEQUENCE</scope>
    <source>
        <strain evidence="2">JCM 4834</strain>
    </source>
</reference>
<dbReference type="AlphaFoldDB" id="A0A918QRG4"/>
<reference evidence="2" key="2">
    <citation type="submission" date="2020-09" db="EMBL/GenBank/DDBJ databases">
        <authorList>
            <person name="Sun Q."/>
            <person name="Ohkuma M."/>
        </authorList>
    </citation>
    <scope>NUCLEOTIDE SEQUENCE</scope>
    <source>
        <strain evidence="2">JCM 4834</strain>
    </source>
</reference>
<dbReference type="InterPro" id="IPR038721">
    <property type="entry name" value="IS701-like_DDE_dom"/>
</dbReference>
<accession>A0A918QRG4</accession>
<protein>
    <recommendedName>
        <fullName evidence="1">Transposase IS701-like DDE domain-containing protein</fullName>
    </recommendedName>
</protein>
<dbReference type="Pfam" id="PF13546">
    <property type="entry name" value="DDE_5"/>
    <property type="match status" value="1"/>
</dbReference>
<dbReference type="EMBL" id="BMVX01000008">
    <property type="protein sequence ID" value="GGZ64552.1"/>
    <property type="molecule type" value="Genomic_DNA"/>
</dbReference>
<name>A0A918QRG4_9ACTN</name>
<evidence type="ECO:0000313" key="3">
    <source>
        <dbReference type="Proteomes" id="UP000634660"/>
    </source>
</evidence>
<dbReference type="Proteomes" id="UP000634660">
    <property type="component" value="Unassembled WGS sequence"/>
</dbReference>